<dbReference type="PIRSF" id="PIRSF000097">
    <property type="entry name" value="AKR"/>
    <property type="match status" value="1"/>
</dbReference>
<evidence type="ECO:0000256" key="6">
    <source>
        <dbReference type="PIRSR" id="PIRSR000097-3"/>
    </source>
</evidence>
<dbReference type="InterPro" id="IPR020471">
    <property type="entry name" value="AKR"/>
</dbReference>
<evidence type="ECO:0000256" key="3">
    <source>
        <dbReference type="ARBA" id="ARBA00023002"/>
    </source>
</evidence>
<evidence type="ECO:0000256" key="1">
    <source>
        <dbReference type="ARBA" id="ARBA00007905"/>
    </source>
</evidence>
<feature type="site" description="Lowers pKa of active site Tyr" evidence="6">
    <location>
        <position position="94"/>
    </location>
</feature>
<protein>
    <recommendedName>
        <fullName evidence="7">NADP-dependent oxidoreductase domain-containing protein</fullName>
    </recommendedName>
</protein>
<dbReference type="PRINTS" id="PR00069">
    <property type="entry name" value="ALDKETRDTASE"/>
</dbReference>
<dbReference type="Proteomes" id="UP000494040">
    <property type="component" value="Unassembled WGS sequence"/>
</dbReference>
<dbReference type="PROSITE" id="PS00063">
    <property type="entry name" value="ALDOKETO_REDUCTASE_3"/>
    <property type="match status" value="1"/>
</dbReference>
<dbReference type="SUPFAM" id="SSF51430">
    <property type="entry name" value="NAD(P)-linked oxidoreductase"/>
    <property type="match status" value="1"/>
</dbReference>
<accession>A0A8I6R8L4</accession>
<dbReference type="GeneID" id="106661829"/>
<dbReference type="OrthoDB" id="416253at2759"/>
<dbReference type="PROSITE" id="PS00062">
    <property type="entry name" value="ALDOKETO_REDUCTASE_2"/>
    <property type="match status" value="1"/>
</dbReference>
<dbReference type="PANTHER" id="PTHR43827">
    <property type="entry name" value="2,5-DIKETO-D-GLUCONIC ACID REDUCTASE"/>
    <property type="match status" value="1"/>
</dbReference>
<dbReference type="FunFam" id="3.20.20.100:FF:000002">
    <property type="entry name" value="2,5-diketo-D-gluconic acid reductase A"/>
    <property type="match status" value="1"/>
</dbReference>
<dbReference type="AlphaFoldDB" id="A0A8I6R8L4"/>
<feature type="domain" description="NADP-dependent oxidoreductase" evidence="7">
    <location>
        <begin position="31"/>
        <end position="291"/>
    </location>
</feature>
<dbReference type="InterPro" id="IPR036812">
    <property type="entry name" value="NAD(P)_OxRdtase_dom_sf"/>
</dbReference>
<dbReference type="EnsemblMetazoa" id="XM_014385510.1">
    <property type="protein sequence ID" value="XP_014240996.1"/>
    <property type="gene ID" value="LOC106661829"/>
</dbReference>
<dbReference type="InterPro" id="IPR023210">
    <property type="entry name" value="NADP_OxRdtase_dom"/>
</dbReference>
<dbReference type="GO" id="GO:0016616">
    <property type="term" value="F:oxidoreductase activity, acting on the CH-OH group of donors, NAD or NADP as acceptor"/>
    <property type="evidence" value="ECO:0007669"/>
    <property type="project" value="UniProtKB-ARBA"/>
</dbReference>
<evidence type="ECO:0000259" key="7">
    <source>
        <dbReference type="Pfam" id="PF00248"/>
    </source>
</evidence>
<feature type="active site" description="Proton donor" evidence="4">
    <location>
        <position position="65"/>
    </location>
</feature>
<evidence type="ECO:0000313" key="8">
    <source>
        <dbReference type="EnsemblMetazoa" id="XP_014240996.1"/>
    </source>
</evidence>
<dbReference type="RefSeq" id="XP_014240996.1">
    <property type="nucleotide sequence ID" value="XM_014385510.1"/>
</dbReference>
<sequence length="305" mass="34555">MTYVGTKRCIDIAEPKKARVTLKNGEKMPVLGFGTYKMSDKHVLEAALETAISNGYRLIDTASTYDNEDLIGDALKNVLAKLQINRNELFIVSKLSPKEHGRDKVKKAVTTSLKKLQLNYLDMFLIHWPGAGNLKPNHPQNKTLRKESWHELESCVRDGLVKSIGVSNYTFPHLENLYSYCSIEPSVNQVEFHIHYRQKDDIINFCSNRNLLLQAYGSFGGEEGANVLLNDPTAVQVAQDLKVTVPQLLLRWSLQKGFAVIPKSSKPERIQENSQLNFVIPPEKMKALDGITTRKKYDWNPDDIV</sequence>
<dbReference type="Gene3D" id="3.20.20.100">
    <property type="entry name" value="NADP-dependent oxidoreductase domain"/>
    <property type="match status" value="1"/>
</dbReference>
<organism evidence="8 9">
    <name type="scientific">Cimex lectularius</name>
    <name type="common">Bed bug</name>
    <name type="synonym">Acanthia lectularia</name>
    <dbReference type="NCBI Taxonomy" id="79782"/>
    <lineage>
        <taxon>Eukaryota</taxon>
        <taxon>Metazoa</taxon>
        <taxon>Ecdysozoa</taxon>
        <taxon>Arthropoda</taxon>
        <taxon>Hexapoda</taxon>
        <taxon>Insecta</taxon>
        <taxon>Pterygota</taxon>
        <taxon>Neoptera</taxon>
        <taxon>Paraneoptera</taxon>
        <taxon>Hemiptera</taxon>
        <taxon>Heteroptera</taxon>
        <taxon>Panheteroptera</taxon>
        <taxon>Cimicomorpha</taxon>
        <taxon>Cimicidae</taxon>
        <taxon>Cimex</taxon>
    </lineage>
</organism>
<dbReference type="PROSITE" id="PS00798">
    <property type="entry name" value="ALDOKETO_REDUCTASE_1"/>
    <property type="match status" value="1"/>
</dbReference>
<evidence type="ECO:0000256" key="5">
    <source>
        <dbReference type="PIRSR" id="PIRSR000097-2"/>
    </source>
</evidence>
<dbReference type="PANTHER" id="PTHR43827:SF3">
    <property type="entry name" value="NADP-DEPENDENT OXIDOREDUCTASE DOMAIN-CONTAINING PROTEIN"/>
    <property type="match status" value="1"/>
</dbReference>
<dbReference type="Pfam" id="PF00248">
    <property type="entry name" value="Aldo_ket_red"/>
    <property type="match status" value="1"/>
</dbReference>
<keyword evidence="3" id="KW-0560">Oxidoreductase</keyword>
<dbReference type="KEGG" id="clec:106661829"/>
<evidence type="ECO:0000313" key="9">
    <source>
        <dbReference type="Proteomes" id="UP000494040"/>
    </source>
</evidence>
<evidence type="ECO:0000256" key="4">
    <source>
        <dbReference type="PIRSR" id="PIRSR000097-1"/>
    </source>
</evidence>
<reference evidence="8" key="1">
    <citation type="submission" date="2022-01" db="UniProtKB">
        <authorList>
            <consortium name="EnsemblMetazoa"/>
        </authorList>
    </citation>
    <scope>IDENTIFICATION</scope>
</reference>
<evidence type="ECO:0000256" key="2">
    <source>
        <dbReference type="ARBA" id="ARBA00022857"/>
    </source>
</evidence>
<name>A0A8I6R8L4_CIMLE</name>
<dbReference type="OMA" id="IYAPVCW"/>
<keyword evidence="2" id="KW-0521">NADP</keyword>
<feature type="binding site" evidence="5">
    <location>
        <position position="127"/>
    </location>
    <ligand>
        <name>substrate</name>
    </ligand>
</feature>
<proteinExistence type="inferred from homology"/>
<keyword evidence="9" id="KW-1185">Reference proteome</keyword>
<comment type="similarity">
    <text evidence="1">Belongs to the aldo/keto reductase family.</text>
</comment>
<dbReference type="InterPro" id="IPR018170">
    <property type="entry name" value="Aldo/ket_reductase_CS"/>
</dbReference>